<protein>
    <submittedName>
        <fullName evidence="1">Uncharacterized protein</fullName>
    </submittedName>
</protein>
<accession>A0A0C9UEJ9</accession>
<dbReference type="AlphaFoldDB" id="A0A0C9UEJ9"/>
<dbReference type="Proteomes" id="UP000054279">
    <property type="component" value="Unassembled WGS sequence"/>
</dbReference>
<proteinExistence type="predicted"/>
<dbReference type="EMBL" id="KN837616">
    <property type="protein sequence ID" value="KIJ23660.1"/>
    <property type="molecule type" value="Genomic_DNA"/>
</dbReference>
<dbReference type="HOGENOM" id="CLU_2062963_0_0_1"/>
<keyword evidence="2" id="KW-1185">Reference proteome</keyword>
<reference evidence="1 2" key="1">
    <citation type="submission" date="2014-06" db="EMBL/GenBank/DDBJ databases">
        <title>Evolutionary Origins and Diversification of the Mycorrhizal Mutualists.</title>
        <authorList>
            <consortium name="DOE Joint Genome Institute"/>
            <consortium name="Mycorrhizal Genomics Consortium"/>
            <person name="Kohler A."/>
            <person name="Kuo A."/>
            <person name="Nagy L.G."/>
            <person name="Floudas D."/>
            <person name="Copeland A."/>
            <person name="Barry K.W."/>
            <person name="Cichocki N."/>
            <person name="Veneault-Fourrey C."/>
            <person name="LaButti K."/>
            <person name="Lindquist E.A."/>
            <person name="Lipzen A."/>
            <person name="Lundell T."/>
            <person name="Morin E."/>
            <person name="Murat C."/>
            <person name="Riley R."/>
            <person name="Ohm R."/>
            <person name="Sun H."/>
            <person name="Tunlid A."/>
            <person name="Henrissat B."/>
            <person name="Grigoriev I.V."/>
            <person name="Hibbett D.S."/>
            <person name="Martin F."/>
        </authorList>
    </citation>
    <scope>NUCLEOTIDE SEQUENCE [LARGE SCALE GENOMIC DNA]</scope>
    <source>
        <strain evidence="1 2">SS14</strain>
    </source>
</reference>
<organism evidence="1 2">
    <name type="scientific">Sphaerobolus stellatus (strain SS14)</name>
    <dbReference type="NCBI Taxonomy" id="990650"/>
    <lineage>
        <taxon>Eukaryota</taxon>
        <taxon>Fungi</taxon>
        <taxon>Dikarya</taxon>
        <taxon>Basidiomycota</taxon>
        <taxon>Agaricomycotina</taxon>
        <taxon>Agaricomycetes</taxon>
        <taxon>Phallomycetidae</taxon>
        <taxon>Geastrales</taxon>
        <taxon>Sphaerobolaceae</taxon>
        <taxon>Sphaerobolus</taxon>
    </lineage>
</organism>
<evidence type="ECO:0000313" key="2">
    <source>
        <dbReference type="Proteomes" id="UP000054279"/>
    </source>
</evidence>
<gene>
    <name evidence="1" type="ORF">M422DRAFT_275715</name>
</gene>
<name>A0A0C9UEJ9_SPHS4</name>
<sequence>MGFWSSKWMVQDFFALCFQCLKNPVTILPGKVNEEDVTFFDVLCSESLSKGITGNFTVLSNAWQRVAITLGGIIIAETFVKEWSAKINESSTFEDFKSREIFRVSSPSVGLKDRLGVSP</sequence>
<evidence type="ECO:0000313" key="1">
    <source>
        <dbReference type="EMBL" id="KIJ23660.1"/>
    </source>
</evidence>